<dbReference type="InterPro" id="IPR008146">
    <property type="entry name" value="Gln_synth_cat_dom"/>
</dbReference>
<dbReference type="InterPro" id="IPR052725">
    <property type="entry name" value="GS_Type-3"/>
</dbReference>
<dbReference type="InterPro" id="IPR022147">
    <property type="entry name" value="GSIII_N"/>
</dbReference>
<dbReference type="GO" id="GO:0006542">
    <property type="term" value="P:glutamine biosynthetic process"/>
    <property type="evidence" value="ECO:0007669"/>
    <property type="project" value="InterPro"/>
</dbReference>
<evidence type="ECO:0000259" key="3">
    <source>
        <dbReference type="PROSITE" id="PS51986"/>
    </source>
</evidence>
<dbReference type="GO" id="GO:0004356">
    <property type="term" value="F:glutamine synthetase activity"/>
    <property type="evidence" value="ECO:0007669"/>
    <property type="project" value="InterPro"/>
</dbReference>
<dbReference type="PROSITE" id="PS00181">
    <property type="entry name" value="GLNA_ATP"/>
    <property type="match status" value="1"/>
</dbReference>
<dbReference type="SMART" id="SM01230">
    <property type="entry name" value="Gln-synt_C"/>
    <property type="match status" value="1"/>
</dbReference>
<dbReference type="InterPro" id="IPR008147">
    <property type="entry name" value="Gln_synt_N"/>
</dbReference>
<sequence length="705" mass="78354">MGDYINVKEIFGCDVFNDSVMQDRLPKKVYRELKKTIEEGKELSMEIADVVAHEMKEWAIEKGATHYCHWFQPLTGVTAEKHDAFVTAPREDGKVLLSFSGKELIKGEPDASSFPSGGLRATFEARGYTTWDCTSPAFVRHDAAGGILCIPTAFCSYTGEALDQKTPLLRSMEAVNTQALRLLRLFGNTTSKKVTPSVGAEQEYFLVDKEKWLQRKDLIYTGRTLFGAMPPKGQEMDDHYFGTIRQRISAYMKEVNEECWKLGVTAKTQHNEVAPAQHELAPIYAPVNIAADHNQIMMRILKKVASRHGMRCLLHEKPFAGVNGSGKHNNWSLTTDDGINLLEPGKTPHENIQFLLVLTCILKAVDEHADLLRESAADVGNDERLGGNEAPPAVISVFLGEQLQDVLEQLISTGTATHSKTGEILDTGVKTLPDFMKDATDRNRTSPFAFTGNKFEFRMVGSRDSISECNVVLNTIAAEVFRDACDRLEAADDFDTAVHDLIKEYAIQHQRIVFNGNGYAPEWEAEAKRRGLPILPSMVDAIPALTTDKAVKLFESFNVFTRAELESRAEIQYEGYAKAINIEAKTMVDVATKQIIPAVIRYTTVLAESINSVKAVSAALDVSVQTSLLEKTSALLAETKTAMDKLSGLIAESESHEEGRDRAVFFRESVVPAMQALRKPVDELEMIVDKDMWPMPSYGDLIFEV</sequence>
<comment type="similarity">
    <text evidence="1 2">Belongs to the glutamine synthetase family.</text>
</comment>
<evidence type="ECO:0000259" key="4">
    <source>
        <dbReference type="PROSITE" id="PS51987"/>
    </source>
</evidence>
<dbReference type="InterPro" id="IPR040577">
    <property type="entry name" value="Gln-synt_C"/>
</dbReference>
<dbReference type="EMBL" id="PSQG01000008">
    <property type="protein sequence ID" value="RCH44477.1"/>
    <property type="molecule type" value="Genomic_DNA"/>
</dbReference>
<dbReference type="InterPro" id="IPR014746">
    <property type="entry name" value="Gln_synth/guanido_kin_cat_dom"/>
</dbReference>
<dbReference type="Gene3D" id="1.20.120.1560">
    <property type="match status" value="1"/>
</dbReference>
<dbReference type="PANTHER" id="PTHR42974">
    <property type="entry name" value="GLUTAMINE SYNTHETASE"/>
    <property type="match status" value="1"/>
</dbReference>
<dbReference type="Pfam" id="PF00120">
    <property type="entry name" value="Gln-synt_C"/>
    <property type="match status" value="1"/>
</dbReference>
<feature type="domain" description="GS catalytic" evidence="4">
    <location>
        <begin position="164"/>
        <end position="595"/>
    </location>
</feature>
<gene>
    <name evidence="5" type="ORF">C4886_07515</name>
</gene>
<reference evidence="5 6" key="1">
    <citation type="submission" date="2018-02" db="EMBL/GenBank/DDBJ databases">
        <title>Complete genome sequencing of Faecalibacterium prausnitzii strains isolated from the human gut.</title>
        <authorList>
            <person name="Fitzgerald B.C."/>
            <person name="Shkoporov A.N."/>
            <person name="Ross P.R."/>
            <person name="Hill C."/>
        </authorList>
    </citation>
    <scope>NUCLEOTIDE SEQUENCE [LARGE SCALE GENOMIC DNA]</scope>
    <source>
        <strain evidence="5 6">APC942/31-1</strain>
    </source>
</reference>
<dbReference type="RefSeq" id="WP_021650786.1">
    <property type="nucleotide sequence ID" value="NZ_PSQG01000008.1"/>
</dbReference>
<dbReference type="Pfam" id="PF12437">
    <property type="entry name" value="GSIII_N"/>
    <property type="match status" value="1"/>
</dbReference>
<dbReference type="PROSITE" id="PS51986">
    <property type="entry name" value="GS_BETA_GRASP"/>
    <property type="match status" value="1"/>
</dbReference>
<feature type="domain" description="GS beta-grasp" evidence="3">
    <location>
        <begin position="65"/>
        <end position="159"/>
    </location>
</feature>
<evidence type="ECO:0000256" key="1">
    <source>
        <dbReference type="PROSITE-ProRule" id="PRU01330"/>
    </source>
</evidence>
<evidence type="ECO:0000256" key="2">
    <source>
        <dbReference type="RuleBase" id="RU000384"/>
    </source>
</evidence>
<comment type="caution">
    <text evidence="5">The sequence shown here is derived from an EMBL/GenBank/DDBJ whole genome shotgun (WGS) entry which is preliminary data.</text>
</comment>
<name>A0A367G193_9FIRM</name>
<dbReference type="Pfam" id="PF18318">
    <property type="entry name" value="Gln-synt_C-ter"/>
    <property type="match status" value="1"/>
</dbReference>
<evidence type="ECO:0000313" key="6">
    <source>
        <dbReference type="Proteomes" id="UP000253208"/>
    </source>
</evidence>
<dbReference type="SUPFAM" id="SSF55931">
    <property type="entry name" value="Glutamine synthetase/guanido kinase"/>
    <property type="match status" value="1"/>
</dbReference>
<proteinExistence type="inferred from homology"/>
<protein>
    <submittedName>
        <fullName evidence="5">Glutamine synthetase type III</fullName>
    </submittedName>
</protein>
<dbReference type="InterPro" id="IPR027303">
    <property type="entry name" value="Gln_synth_gly_rich_site"/>
</dbReference>
<dbReference type="Gene3D" id="3.30.590.10">
    <property type="entry name" value="Glutamine synthetase/guanido kinase, catalytic domain"/>
    <property type="match status" value="1"/>
</dbReference>
<dbReference type="PROSITE" id="PS51987">
    <property type="entry name" value="GS_CATALYTIC"/>
    <property type="match status" value="1"/>
</dbReference>
<organism evidence="5 6">
    <name type="scientific">Blautia obeum</name>
    <dbReference type="NCBI Taxonomy" id="40520"/>
    <lineage>
        <taxon>Bacteria</taxon>
        <taxon>Bacillati</taxon>
        <taxon>Bacillota</taxon>
        <taxon>Clostridia</taxon>
        <taxon>Lachnospirales</taxon>
        <taxon>Lachnospiraceae</taxon>
        <taxon>Blautia</taxon>
    </lineage>
</organism>
<dbReference type="AlphaFoldDB" id="A0A367G193"/>
<dbReference type="Proteomes" id="UP000253208">
    <property type="component" value="Unassembled WGS sequence"/>
</dbReference>
<dbReference type="PANTHER" id="PTHR42974:SF1">
    <property type="entry name" value="TYPE-3 GLUTAMINE SYNTHETASE"/>
    <property type="match status" value="1"/>
</dbReference>
<evidence type="ECO:0000313" key="5">
    <source>
        <dbReference type="EMBL" id="RCH44477.1"/>
    </source>
</evidence>
<accession>A0A367G193</accession>